<accession>A0ABP6WB36</accession>
<feature type="transmembrane region" description="Helical" evidence="1">
    <location>
        <begin position="106"/>
        <end position="125"/>
    </location>
</feature>
<feature type="transmembrane region" description="Helical" evidence="1">
    <location>
        <begin position="6"/>
        <end position="27"/>
    </location>
</feature>
<evidence type="ECO:0000313" key="2">
    <source>
        <dbReference type="EMBL" id="GAA3546712.1"/>
    </source>
</evidence>
<keyword evidence="3" id="KW-1185">Reference proteome</keyword>
<feature type="transmembrane region" description="Helical" evidence="1">
    <location>
        <begin position="39"/>
        <end position="58"/>
    </location>
</feature>
<name>A0ABP6WB36_9ACTN</name>
<evidence type="ECO:0000256" key="1">
    <source>
        <dbReference type="SAM" id="Phobius"/>
    </source>
</evidence>
<dbReference type="Proteomes" id="UP001500301">
    <property type="component" value="Unassembled WGS sequence"/>
</dbReference>
<gene>
    <name evidence="2" type="ORF">GCM10022263_37290</name>
</gene>
<evidence type="ECO:0000313" key="3">
    <source>
        <dbReference type="Proteomes" id="UP001500301"/>
    </source>
</evidence>
<keyword evidence="1" id="KW-0812">Transmembrane</keyword>
<reference evidence="3" key="1">
    <citation type="journal article" date="2019" name="Int. J. Syst. Evol. Microbiol.">
        <title>The Global Catalogue of Microorganisms (GCM) 10K type strain sequencing project: providing services to taxonomists for standard genome sequencing and annotation.</title>
        <authorList>
            <consortium name="The Broad Institute Genomics Platform"/>
            <consortium name="The Broad Institute Genome Sequencing Center for Infectious Disease"/>
            <person name="Wu L."/>
            <person name="Ma J."/>
        </authorList>
    </citation>
    <scope>NUCLEOTIDE SEQUENCE [LARGE SCALE GENOMIC DNA]</scope>
    <source>
        <strain evidence="3">JCM 17460</strain>
    </source>
</reference>
<sequence>MPSGTALVIWIAIVLLPSTVIVGLVWFAGRRRAPSGVKIAAISLVGLIGLGAGIYLVAPATTSDGTTCDLTMVDAAVQEELDVNAARALEGQSAAAACRDAGQKGITNFIVLVAAAAAAAVGMLYSSSGRRRQSIN</sequence>
<keyword evidence="1" id="KW-1133">Transmembrane helix</keyword>
<organism evidence="2 3">
    <name type="scientific">Nocardioides daeguensis</name>
    <dbReference type="NCBI Taxonomy" id="908359"/>
    <lineage>
        <taxon>Bacteria</taxon>
        <taxon>Bacillati</taxon>
        <taxon>Actinomycetota</taxon>
        <taxon>Actinomycetes</taxon>
        <taxon>Propionibacteriales</taxon>
        <taxon>Nocardioidaceae</taxon>
        <taxon>Nocardioides</taxon>
    </lineage>
</organism>
<dbReference type="EMBL" id="BAABBB010000020">
    <property type="protein sequence ID" value="GAA3546712.1"/>
    <property type="molecule type" value="Genomic_DNA"/>
</dbReference>
<proteinExistence type="predicted"/>
<comment type="caution">
    <text evidence="2">The sequence shown here is derived from an EMBL/GenBank/DDBJ whole genome shotgun (WGS) entry which is preliminary data.</text>
</comment>
<protein>
    <submittedName>
        <fullName evidence="2">Uncharacterized protein</fullName>
    </submittedName>
</protein>
<keyword evidence="1" id="KW-0472">Membrane</keyword>